<gene>
    <name evidence="2" type="ORF">D0544_11670</name>
</gene>
<evidence type="ECO:0000313" key="2">
    <source>
        <dbReference type="EMBL" id="RRJ82522.1"/>
    </source>
</evidence>
<dbReference type="GO" id="GO:0004029">
    <property type="term" value="F:aldehyde dehydrogenase (NAD+) activity"/>
    <property type="evidence" value="ECO:0007669"/>
    <property type="project" value="TreeGrafter"/>
</dbReference>
<dbReference type="PANTHER" id="PTHR48079">
    <property type="entry name" value="PROTEIN YEEZ"/>
    <property type="match status" value="1"/>
</dbReference>
<dbReference type="InterPro" id="IPR036291">
    <property type="entry name" value="NAD(P)-bd_dom_sf"/>
</dbReference>
<dbReference type="GO" id="GO:0005737">
    <property type="term" value="C:cytoplasm"/>
    <property type="evidence" value="ECO:0007669"/>
    <property type="project" value="TreeGrafter"/>
</dbReference>
<evidence type="ECO:0000313" key="3">
    <source>
        <dbReference type="Proteomes" id="UP000280792"/>
    </source>
</evidence>
<feature type="domain" description="NAD-dependent epimerase/dehydratase" evidence="1">
    <location>
        <begin position="9"/>
        <end position="169"/>
    </location>
</feature>
<organism evidence="2 3">
    <name type="scientific">Aestuariirhabdus litorea</name>
    <dbReference type="NCBI Taxonomy" id="2528527"/>
    <lineage>
        <taxon>Bacteria</taxon>
        <taxon>Pseudomonadati</taxon>
        <taxon>Pseudomonadota</taxon>
        <taxon>Gammaproteobacteria</taxon>
        <taxon>Oceanospirillales</taxon>
        <taxon>Aestuariirhabdaceae</taxon>
        <taxon>Aestuariirhabdus</taxon>
    </lineage>
</organism>
<dbReference type="Gene3D" id="3.40.50.720">
    <property type="entry name" value="NAD(P)-binding Rossmann-like Domain"/>
    <property type="match status" value="1"/>
</dbReference>
<dbReference type="AlphaFoldDB" id="A0A3P3VIN0"/>
<name>A0A3P3VIN0_9GAMM</name>
<dbReference type="PANTHER" id="PTHR48079:SF6">
    <property type="entry name" value="NAD(P)-BINDING DOMAIN-CONTAINING PROTEIN-RELATED"/>
    <property type="match status" value="1"/>
</dbReference>
<reference evidence="2 3" key="2">
    <citation type="submission" date="2018-12" db="EMBL/GenBank/DDBJ databases">
        <title>Simiduia agarivorans gen. nov., sp. nov., a marine, agarolytic bacterium isolated from shallow coastal water from Keelung, Taiwan.</title>
        <authorList>
            <person name="Shieh W.Y."/>
        </authorList>
    </citation>
    <scope>NUCLEOTIDE SEQUENCE [LARGE SCALE GENOMIC DNA]</scope>
    <source>
        <strain evidence="2 3">GTF-13</strain>
    </source>
</reference>
<dbReference type="Proteomes" id="UP000280792">
    <property type="component" value="Unassembled WGS sequence"/>
</dbReference>
<keyword evidence="3" id="KW-1185">Reference proteome</keyword>
<protein>
    <submittedName>
        <fullName evidence="2">NAD-dependent epimerase/dehydratase family protein</fullName>
    </submittedName>
</protein>
<proteinExistence type="predicted"/>
<dbReference type="RefSeq" id="WP_125016335.1">
    <property type="nucleotide sequence ID" value="NZ_QWEZ01000002.1"/>
</dbReference>
<accession>A0A3P3VIN0</accession>
<comment type="caution">
    <text evidence="2">The sequence shown here is derived from an EMBL/GenBank/DDBJ whole genome shotgun (WGS) entry which is preliminary data.</text>
</comment>
<dbReference type="SUPFAM" id="SSF51735">
    <property type="entry name" value="NAD(P)-binding Rossmann-fold domains"/>
    <property type="match status" value="1"/>
</dbReference>
<evidence type="ECO:0000259" key="1">
    <source>
        <dbReference type="Pfam" id="PF01370"/>
    </source>
</evidence>
<reference evidence="2 3" key="1">
    <citation type="submission" date="2018-08" db="EMBL/GenBank/DDBJ databases">
        <authorList>
            <person name="Khan S.A."/>
        </authorList>
    </citation>
    <scope>NUCLEOTIDE SEQUENCE [LARGE SCALE GENOMIC DNA]</scope>
    <source>
        <strain evidence="2 3">GTF-13</strain>
    </source>
</reference>
<sequence length="289" mass="31346">MNRPTSPRVLIIGCGDVGNALGLKLLQQGASVWGMRRDCSRLAPGIVPLEGDFNDPACWHSLPDSLDYLVFTAAASERSDQGYKHTYVDGVAAMVRAASSQPTPPRRLLFTSSTAVYHQGAGEWVDETSATQPRAFNGQRMLEAEARLAAAPMASTSVRFSGIYGPGRERLIQRVKAGRGCEYQPAPITNRIHRDDCAGVLAHLIALDWQGSEVAPLYVASDSEPCAMDEVLDWLAGQLGIELSSPEPQPCNIPSKRCSNRRLLETGYPFIFPDFRAGYGALLAARPES</sequence>
<dbReference type="InterPro" id="IPR001509">
    <property type="entry name" value="Epimerase_deHydtase"/>
</dbReference>
<dbReference type="EMBL" id="QWEZ01000002">
    <property type="protein sequence ID" value="RRJ82522.1"/>
    <property type="molecule type" value="Genomic_DNA"/>
</dbReference>
<dbReference type="InterPro" id="IPR051783">
    <property type="entry name" value="NAD(P)-dependent_oxidoreduct"/>
</dbReference>
<dbReference type="Pfam" id="PF01370">
    <property type="entry name" value="Epimerase"/>
    <property type="match status" value="1"/>
</dbReference>